<dbReference type="Pfam" id="PF25876">
    <property type="entry name" value="HH_MFP_RND"/>
    <property type="match status" value="1"/>
</dbReference>
<evidence type="ECO:0000259" key="8">
    <source>
        <dbReference type="Pfam" id="PF25967"/>
    </source>
</evidence>
<evidence type="ECO:0000313" key="10">
    <source>
        <dbReference type="Proteomes" id="UP000252357"/>
    </source>
</evidence>
<dbReference type="Proteomes" id="UP000252357">
    <property type="component" value="Unassembled WGS sequence"/>
</dbReference>
<name>A0A368KZY9_9BURK</name>
<feature type="domain" description="Multidrug resistance protein MdtA-like barrel-sandwich hybrid" evidence="6">
    <location>
        <begin position="81"/>
        <end position="218"/>
    </location>
</feature>
<sequence>MTSLFARFSLTRPYSMPRLALALISLAGLALSGCQPSAEKNTAGGAGKGGMPPPEVSVVTLAPKDIAFSFEYAGQTAGYRETEVRARVNGILEQRLFEEGSKVKAGTILFQIDPVPYQTQLNAAEAAAGVAEAKYNQTKRELARLAPLVAEKAISQKEFDDSRSAFESAEASLKQARAQVNEAKLNLSYTRVVAPIDGVTGVAAKANGSLVSASDNLLTTLVQTDPMYVNFSLPEADYLRITQAQQQGQVSIPSNNSKGNAGLGFEIDIKLADGSLYPGQGKLTFVSAKVNPNNGGFDARAQLANSENRLRPGQFVRVILRGAARKQALAIPQRAVIDGPMGKMVFIVDQDNKLAPRPVKLDGWGNGEWVVTQGLQAGDRVMVEGVIKAHNPGMVVKPVDFDPNAPAKGPGAEANKAPAAPKKPE</sequence>
<dbReference type="InterPro" id="IPR006143">
    <property type="entry name" value="RND_pump_MFP"/>
</dbReference>
<dbReference type="Pfam" id="PF25944">
    <property type="entry name" value="Beta-barrel_RND"/>
    <property type="match status" value="1"/>
</dbReference>
<dbReference type="InterPro" id="IPR058624">
    <property type="entry name" value="MdtA-like_HH"/>
</dbReference>
<feature type="compositionally biased region" description="Low complexity" evidence="3">
    <location>
        <begin position="403"/>
        <end position="425"/>
    </location>
</feature>
<dbReference type="EMBL" id="QPGB01000005">
    <property type="protein sequence ID" value="RCS56867.1"/>
    <property type="molecule type" value="Genomic_DNA"/>
</dbReference>
<dbReference type="InterPro" id="IPR058625">
    <property type="entry name" value="MdtA-like_BSH"/>
</dbReference>
<dbReference type="NCBIfam" id="TIGR01730">
    <property type="entry name" value="RND_mfp"/>
    <property type="match status" value="1"/>
</dbReference>
<dbReference type="PANTHER" id="PTHR30158">
    <property type="entry name" value="ACRA/E-RELATED COMPONENT OF DRUG EFFLUX TRANSPORTER"/>
    <property type="match status" value="1"/>
</dbReference>
<reference evidence="9 10" key="1">
    <citation type="journal article" date="2018" name="Int. J. Syst. Evol. Microbiol.">
        <title>Parvibium lacunae gen. nov., sp. nov., a new member of the family Alcaligenaceae isolated from a freshwater pond.</title>
        <authorList>
            <person name="Chen W.M."/>
            <person name="Xie P.B."/>
            <person name="Hsu M.Y."/>
            <person name="Sheu S.Y."/>
        </authorList>
    </citation>
    <scope>NUCLEOTIDE SEQUENCE [LARGE SCALE GENOMIC DNA]</scope>
    <source>
        <strain evidence="9 10">KMB9</strain>
    </source>
</reference>
<dbReference type="GO" id="GO:0022857">
    <property type="term" value="F:transmembrane transporter activity"/>
    <property type="evidence" value="ECO:0007669"/>
    <property type="project" value="InterPro"/>
</dbReference>
<dbReference type="Gene3D" id="1.10.287.470">
    <property type="entry name" value="Helix hairpin bin"/>
    <property type="match status" value="1"/>
</dbReference>
<evidence type="ECO:0000259" key="6">
    <source>
        <dbReference type="Pfam" id="PF25917"/>
    </source>
</evidence>
<keyword evidence="10" id="KW-1185">Reference proteome</keyword>
<dbReference type="InterPro" id="IPR058626">
    <property type="entry name" value="MdtA-like_b-barrel"/>
</dbReference>
<comment type="similarity">
    <text evidence="2">Belongs to the membrane fusion protein (MFP) (TC 8.A.1) family.</text>
</comment>
<gene>
    <name evidence="9" type="ORF">DU000_11045</name>
</gene>
<evidence type="ECO:0000259" key="7">
    <source>
        <dbReference type="Pfam" id="PF25944"/>
    </source>
</evidence>
<accession>A0A368KZY9</accession>
<dbReference type="PROSITE" id="PS51257">
    <property type="entry name" value="PROKAR_LIPOPROTEIN"/>
    <property type="match status" value="1"/>
</dbReference>
<protein>
    <submittedName>
        <fullName evidence="9">Efflux RND transporter periplasmic adaptor subunit</fullName>
    </submittedName>
</protein>
<dbReference type="InterPro" id="IPR058627">
    <property type="entry name" value="MdtA-like_C"/>
</dbReference>
<organism evidence="9 10">
    <name type="scientific">Parvibium lacunae</name>
    <dbReference type="NCBI Taxonomy" id="1888893"/>
    <lineage>
        <taxon>Bacteria</taxon>
        <taxon>Pseudomonadati</taxon>
        <taxon>Pseudomonadota</taxon>
        <taxon>Betaproteobacteria</taxon>
        <taxon>Burkholderiales</taxon>
        <taxon>Alcaligenaceae</taxon>
        <taxon>Parvibium</taxon>
    </lineage>
</organism>
<proteinExistence type="inferred from homology"/>
<comment type="caution">
    <text evidence="9">The sequence shown here is derived from an EMBL/GenBank/DDBJ whole genome shotgun (WGS) entry which is preliminary data.</text>
</comment>
<dbReference type="Gene3D" id="2.40.50.100">
    <property type="match status" value="1"/>
</dbReference>
<dbReference type="Pfam" id="PF25967">
    <property type="entry name" value="RND-MFP_C"/>
    <property type="match status" value="1"/>
</dbReference>
<dbReference type="GO" id="GO:0030313">
    <property type="term" value="C:cell envelope"/>
    <property type="evidence" value="ECO:0007669"/>
    <property type="project" value="UniProtKB-SubCell"/>
</dbReference>
<feature type="domain" description="Multidrug resistance protein MdtA-like beta-barrel" evidence="7">
    <location>
        <begin position="226"/>
        <end position="320"/>
    </location>
</feature>
<dbReference type="Gene3D" id="2.40.420.20">
    <property type="match status" value="1"/>
</dbReference>
<evidence type="ECO:0000256" key="2">
    <source>
        <dbReference type="ARBA" id="ARBA00009477"/>
    </source>
</evidence>
<evidence type="ECO:0000256" key="3">
    <source>
        <dbReference type="SAM" id="MobiDB-lite"/>
    </source>
</evidence>
<feature type="domain" description="Multidrug resistance protein MdtA-like C-terminal permuted SH3" evidence="8">
    <location>
        <begin position="327"/>
        <end position="386"/>
    </location>
</feature>
<feature type="chain" id="PRO_5016842824" evidence="4">
    <location>
        <begin position="33"/>
        <end position="425"/>
    </location>
</feature>
<evidence type="ECO:0000313" key="9">
    <source>
        <dbReference type="EMBL" id="RCS56867.1"/>
    </source>
</evidence>
<dbReference type="AlphaFoldDB" id="A0A368KZY9"/>
<keyword evidence="4" id="KW-0732">Signal</keyword>
<dbReference type="Pfam" id="PF25917">
    <property type="entry name" value="BSH_RND"/>
    <property type="match status" value="1"/>
</dbReference>
<dbReference type="GO" id="GO:0046677">
    <property type="term" value="P:response to antibiotic"/>
    <property type="evidence" value="ECO:0007669"/>
    <property type="project" value="TreeGrafter"/>
</dbReference>
<comment type="subcellular location">
    <subcellularLocation>
        <location evidence="1">Cell envelope</location>
    </subcellularLocation>
</comment>
<evidence type="ECO:0000256" key="4">
    <source>
        <dbReference type="SAM" id="SignalP"/>
    </source>
</evidence>
<feature type="region of interest" description="Disordered" evidence="3">
    <location>
        <begin position="398"/>
        <end position="425"/>
    </location>
</feature>
<dbReference type="SUPFAM" id="SSF111369">
    <property type="entry name" value="HlyD-like secretion proteins"/>
    <property type="match status" value="1"/>
</dbReference>
<feature type="signal peptide" evidence="4">
    <location>
        <begin position="1"/>
        <end position="32"/>
    </location>
</feature>
<feature type="domain" description="Multidrug resistance protein MdtA-like alpha-helical hairpin" evidence="5">
    <location>
        <begin position="121"/>
        <end position="190"/>
    </location>
</feature>
<dbReference type="Gene3D" id="2.40.30.170">
    <property type="match status" value="1"/>
</dbReference>
<evidence type="ECO:0000259" key="5">
    <source>
        <dbReference type="Pfam" id="PF25876"/>
    </source>
</evidence>
<dbReference type="FunFam" id="2.40.420.20:FF:000001">
    <property type="entry name" value="Efflux RND transporter periplasmic adaptor subunit"/>
    <property type="match status" value="1"/>
</dbReference>
<dbReference type="GO" id="GO:0005886">
    <property type="term" value="C:plasma membrane"/>
    <property type="evidence" value="ECO:0007669"/>
    <property type="project" value="TreeGrafter"/>
</dbReference>
<evidence type="ECO:0000256" key="1">
    <source>
        <dbReference type="ARBA" id="ARBA00004196"/>
    </source>
</evidence>